<gene>
    <name evidence="5" type="ORF">L1F29_24160</name>
</gene>
<dbReference type="InterPro" id="IPR020449">
    <property type="entry name" value="Tscrpt_reg_AraC-type_HTH"/>
</dbReference>
<dbReference type="SUPFAM" id="SSF46689">
    <property type="entry name" value="Homeodomain-like"/>
    <property type="match status" value="2"/>
</dbReference>
<dbReference type="PROSITE" id="PS00041">
    <property type="entry name" value="HTH_ARAC_FAMILY_1"/>
    <property type="match status" value="1"/>
</dbReference>
<protein>
    <submittedName>
        <fullName evidence="5">AraC family transcriptional regulator</fullName>
    </submittedName>
</protein>
<organism evidence="5 6">
    <name type="scientific">Paenibacillus spongiae</name>
    <dbReference type="NCBI Taxonomy" id="2909671"/>
    <lineage>
        <taxon>Bacteria</taxon>
        <taxon>Bacillati</taxon>
        <taxon>Bacillota</taxon>
        <taxon>Bacilli</taxon>
        <taxon>Bacillales</taxon>
        <taxon>Paenibacillaceae</taxon>
        <taxon>Paenibacillus</taxon>
    </lineage>
</organism>
<dbReference type="InterPro" id="IPR003313">
    <property type="entry name" value="AraC-bd"/>
</dbReference>
<sequence>MNPLRKHFEANSPFPFAFVYKDTKSSQSELPDHLHDWYELVYVYGGKGTFFIDQTFYDMEPGNVFLIPGNTIHRAFPDYVQPITSTAIFFGPVLLQNTYLGDAFSLIGCFEHAKRSKTYKIETPILERQLLESDIDTIHREMAEAHPGYRHAVLLHVQQILLRITRLVAPDEEPRLSESTIGPRWMKQLLAEMDSQLDGNLSLASLSRHASVTPAHFSRVFKQLTGMNVTEYVTTKRIIRAKELLLESDDSIAIVAERCGFESLPHFHRMFKKIAGLTPAAYKKGVKPKHP</sequence>
<name>A0ABY5S490_9BACL</name>
<dbReference type="SUPFAM" id="SSF51215">
    <property type="entry name" value="Regulatory protein AraC"/>
    <property type="match status" value="1"/>
</dbReference>
<keyword evidence="3" id="KW-0804">Transcription</keyword>
<keyword evidence="2" id="KW-0238">DNA-binding</keyword>
<dbReference type="InterPro" id="IPR009057">
    <property type="entry name" value="Homeodomain-like_sf"/>
</dbReference>
<evidence type="ECO:0000256" key="1">
    <source>
        <dbReference type="ARBA" id="ARBA00023015"/>
    </source>
</evidence>
<evidence type="ECO:0000259" key="4">
    <source>
        <dbReference type="PROSITE" id="PS01124"/>
    </source>
</evidence>
<dbReference type="Proteomes" id="UP001057877">
    <property type="component" value="Chromosome"/>
</dbReference>
<keyword evidence="6" id="KW-1185">Reference proteome</keyword>
<dbReference type="Pfam" id="PF02311">
    <property type="entry name" value="AraC_binding"/>
    <property type="match status" value="1"/>
</dbReference>
<dbReference type="RefSeq" id="WP_258384608.1">
    <property type="nucleotide sequence ID" value="NZ_CP091430.1"/>
</dbReference>
<proteinExistence type="predicted"/>
<accession>A0ABY5S490</accession>
<dbReference type="Gene3D" id="2.60.120.10">
    <property type="entry name" value="Jelly Rolls"/>
    <property type="match status" value="1"/>
</dbReference>
<evidence type="ECO:0000313" key="6">
    <source>
        <dbReference type="Proteomes" id="UP001057877"/>
    </source>
</evidence>
<evidence type="ECO:0000313" key="5">
    <source>
        <dbReference type="EMBL" id="UVI28519.1"/>
    </source>
</evidence>
<dbReference type="InterPro" id="IPR018060">
    <property type="entry name" value="HTH_AraC"/>
</dbReference>
<dbReference type="PANTHER" id="PTHR43280:SF2">
    <property type="entry name" value="HTH-TYPE TRANSCRIPTIONAL REGULATOR EXSA"/>
    <property type="match status" value="1"/>
</dbReference>
<evidence type="ECO:0000256" key="3">
    <source>
        <dbReference type="ARBA" id="ARBA00023163"/>
    </source>
</evidence>
<dbReference type="InterPro" id="IPR037923">
    <property type="entry name" value="HTH-like"/>
</dbReference>
<dbReference type="EMBL" id="CP091430">
    <property type="protein sequence ID" value="UVI28519.1"/>
    <property type="molecule type" value="Genomic_DNA"/>
</dbReference>
<keyword evidence="1" id="KW-0805">Transcription regulation</keyword>
<reference evidence="5" key="1">
    <citation type="submission" date="2022-01" db="EMBL/GenBank/DDBJ databases">
        <title>Paenibacillus spongiae sp. nov., isolated from marine sponge.</title>
        <authorList>
            <person name="Li Z."/>
            <person name="Zhang M."/>
        </authorList>
    </citation>
    <scope>NUCLEOTIDE SEQUENCE</scope>
    <source>
        <strain evidence="5">PHS-Z3</strain>
    </source>
</reference>
<dbReference type="InterPro" id="IPR014710">
    <property type="entry name" value="RmlC-like_jellyroll"/>
</dbReference>
<dbReference type="Pfam" id="PF12833">
    <property type="entry name" value="HTH_18"/>
    <property type="match status" value="1"/>
</dbReference>
<dbReference type="InterPro" id="IPR018062">
    <property type="entry name" value="HTH_AraC-typ_CS"/>
</dbReference>
<dbReference type="SMART" id="SM00342">
    <property type="entry name" value="HTH_ARAC"/>
    <property type="match status" value="1"/>
</dbReference>
<feature type="domain" description="HTH araC/xylS-type" evidence="4">
    <location>
        <begin position="187"/>
        <end position="285"/>
    </location>
</feature>
<dbReference type="PROSITE" id="PS01124">
    <property type="entry name" value="HTH_ARAC_FAMILY_2"/>
    <property type="match status" value="1"/>
</dbReference>
<dbReference type="PRINTS" id="PR00032">
    <property type="entry name" value="HTHARAC"/>
</dbReference>
<dbReference type="PANTHER" id="PTHR43280">
    <property type="entry name" value="ARAC-FAMILY TRANSCRIPTIONAL REGULATOR"/>
    <property type="match status" value="1"/>
</dbReference>
<dbReference type="Gene3D" id="1.10.10.60">
    <property type="entry name" value="Homeodomain-like"/>
    <property type="match status" value="2"/>
</dbReference>
<evidence type="ECO:0000256" key="2">
    <source>
        <dbReference type="ARBA" id="ARBA00023125"/>
    </source>
</evidence>